<dbReference type="Proteomes" id="UP000294933">
    <property type="component" value="Unassembled WGS sequence"/>
</dbReference>
<keyword evidence="3" id="KW-1185">Reference proteome</keyword>
<evidence type="ECO:0000313" key="2">
    <source>
        <dbReference type="EMBL" id="TDL24054.1"/>
    </source>
</evidence>
<organism evidence="2 3">
    <name type="scientific">Rickenella mellea</name>
    <dbReference type="NCBI Taxonomy" id="50990"/>
    <lineage>
        <taxon>Eukaryota</taxon>
        <taxon>Fungi</taxon>
        <taxon>Dikarya</taxon>
        <taxon>Basidiomycota</taxon>
        <taxon>Agaricomycotina</taxon>
        <taxon>Agaricomycetes</taxon>
        <taxon>Hymenochaetales</taxon>
        <taxon>Rickenellaceae</taxon>
        <taxon>Rickenella</taxon>
    </lineage>
</organism>
<gene>
    <name evidence="2" type="ORF">BD410DRAFT_855574</name>
</gene>
<dbReference type="AlphaFoldDB" id="A0A4Y7Q8Y2"/>
<sequence>MTKHASFLLLSPPSPTTSLSLSSISSQRQDRKYDKTSFLTPRPRPRTVTENAETATDHIDRTDLPQPFSLSPLSDPHSHVATLGGPHPAYASLWGYHRPEVAHRKTEAARREAKLLVVSPVSVTVTTVCSVCLTVTETIETIRIAPPVQTTYQEIVKDRVGLPNWMRDPGRHVEEIPEHGKEIVGREDAVNRREHDASRRKTWIMEQLIVLGDEALEEAVYERQERPQGPDPAQSSYSSQPQSKEA</sequence>
<evidence type="ECO:0000256" key="1">
    <source>
        <dbReference type="SAM" id="MobiDB-lite"/>
    </source>
</evidence>
<feature type="compositionally biased region" description="Low complexity" evidence="1">
    <location>
        <begin position="1"/>
        <end position="26"/>
    </location>
</feature>
<protein>
    <submittedName>
        <fullName evidence="2">Uncharacterized protein</fullName>
    </submittedName>
</protein>
<accession>A0A4Y7Q8Y2</accession>
<proteinExistence type="predicted"/>
<evidence type="ECO:0000313" key="3">
    <source>
        <dbReference type="Proteomes" id="UP000294933"/>
    </source>
</evidence>
<feature type="region of interest" description="Disordered" evidence="1">
    <location>
        <begin position="220"/>
        <end position="246"/>
    </location>
</feature>
<feature type="compositionally biased region" description="Low complexity" evidence="1">
    <location>
        <begin position="234"/>
        <end position="246"/>
    </location>
</feature>
<feature type="region of interest" description="Disordered" evidence="1">
    <location>
        <begin position="1"/>
        <end position="63"/>
    </location>
</feature>
<name>A0A4Y7Q8Y2_9AGAM</name>
<dbReference type="VEuPathDB" id="FungiDB:BD410DRAFT_855574"/>
<reference evidence="2 3" key="1">
    <citation type="submission" date="2018-06" db="EMBL/GenBank/DDBJ databases">
        <title>A transcriptomic atlas of mushroom development highlights an independent origin of complex multicellularity.</title>
        <authorList>
            <consortium name="DOE Joint Genome Institute"/>
            <person name="Krizsan K."/>
            <person name="Almasi E."/>
            <person name="Merenyi Z."/>
            <person name="Sahu N."/>
            <person name="Viragh M."/>
            <person name="Koszo T."/>
            <person name="Mondo S."/>
            <person name="Kiss B."/>
            <person name="Balint B."/>
            <person name="Kues U."/>
            <person name="Barry K."/>
            <person name="Hegedus J.C."/>
            <person name="Henrissat B."/>
            <person name="Johnson J."/>
            <person name="Lipzen A."/>
            <person name="Ohm R."/>
            <person name="Nagy I."/>
            <person name="Pangilinan J."/>
            <person name="Yan J."/>
            <person name="Xiong Y."/>
            <person name="Grigoriev I.V."/>
            <person name="Hibbett D.S."/>
            <person name="Nagy L.G."/>
        </authorList>
    </citation>
    <scope>NUCLEOTIDE SEQUENCE [LARGE SCALE GENOMIC DNA]</scope>
    <source>
        <strain evidence="2 3">SZMC22713</strain>
    </source>
</reference>
<dbReference type="EMBL" id="ML170168">
    <property type="protein sequence ID" value="TDL24054.1"/>
    <property type="molecule type" value="Genomic_DNA"/>
</dbReference>
<dbReference type="OrthoDB" id="3360125at2759"/>
<dbReference type="STRING" id="50990.A0A4Y7Q8Y2"/>